<protein>
    <recommendedName>
        <fullName evidence="5">Zn(2)-C6 fungal-type domain-containing protein</fullName>
    </recommendedName>
</protein>
<evidence type="ECO:0000313" key="7">
    <source>
        <dbReference type="Proteomes" id="UP000248961"/>
    </source>
</evidence>
<dbReference type="SMART" id="SM00066">
    <property type="entry name" value="GAL4"/>
    <property type="match status" value="1"/>
</dbReference>
<evidence type="ECO:0000256" key="2">
    <source>
        <dbReference type="ARBA" id="ARBA00023125"/>
    </source>
</evidence>
<dbReference type="CDD" id="cd00067">
    <property type="entry name" value="GAL4"/>
    <property type="match status" value="1"/>
</dbReference>
<dbReference type="RefSeq" id="XP_025545856.1">
    <property type="nucleotide sequence ID" value="XM_025692242.1"/>
</dbReference>
<evidence type="ECO:0000256" key="4">
    <source>
        <dbReference type="ARBA" id="ARBA00023242"/>
    </source>
</evidence>
<keyword evidence="3" id="KW-0804">Transcription</keyword>
<dbReference type="Pfam" id="PF00172">
    <property type="entry name" value="Zn_clus"/>
    <property type="match status" value="1"/>
</dbReference>
<keyword evidence="4" id="KW-0539">Nucleus</keyword>
<dbReference type="PANTHER" id="PTHR47784:SF5">
    <property type="entry name" value="STEROL UPTAKE CONTROL PROTEIN 2"/>
    <property type="match status" value="1"/>
</dbReference>
<dbReference type="GeneID" id="37196531"/>
<dbReference type="InterPro" id="IPR053157">
    <property type="entry name" value="Sterol_Uptake_Regulator"/>
</dbReference>
<organism evidence="6 7">
    <name type="scientific">Aspergillus homomorphus (strain CBS 101889)</name>
    <dbReference type="NCBI Taxonomy" id="1450537"/>
    <lineage>
        <taxon>Eukaryota</taxon>
        <taxon>Fungi</taxon>
        <taxon>Dikarya</taxon>
        <taxon>Ascomycota</taxon>
        <taxon>Pezizomycotina</taxon>
        <taxon>Eurotiomycetes</taxon>
        <taxon>Eurotiomycetidae</taxon>
        <taxon>Eurotiales</taxon>
        <taxon>Aspergillaceae</taxon>
        <taxon>Aspergillus</taxon>
        <taxon>Aspergillus subgen. Circumdati</taxon>
    </lineage>
</organism>
<keyword evidence="2" id="KW-0238">DNA-binding</keyword>
<dbReference type="EMBL" id="KZ824360">
    <property type="protein sequence ID" value="RAL06702.1"/>
    <property type="molecule type" value="Genomic_DNA"/>
</dbReference>
<keyword evidence="7" id="KW-1185">Reference proteome</keyword>
<dbReference type="GO" id="GO:0001228">
    <property type="term" value="F:DNA-binding transcription activator activity, RNA polymerase II-specific"/>
    <property type="evidence" value="ECO:0007669"/>
    <property type="project" value="TreeGrafter"/>
</dbReference>
<dbReference type="PANTHER" id="PTHR47784">
    <property type="entry name" value="STEROL UPTAKE CONTROL PROTEIN 2"/>
    <property type="match status" value="1"/>
</dbReference>
<keyword evidence="1" id="KW-0805">Transcription regulation</keyword>
<dbReference type="GO" id="GO:0008270">
    <property type="term" value="F:zinc ion binding"/>
    <property type="evidence" value="ECO:0007669"/>
    <property type="project" value="InterPro"/>
</dbReference>
<dbReference type="VEuPathDB" id="FungiDB:BO97DRAFT_358199"/>
<name>A0A395HFM8_ASPHC</name>
<reference evidence="6 7" key="1">
    <citation type="submission" date="2018-02" db="EMBL/GenBank/DDBJ databases">
        <title>The genomes of Aspergillus section Nigri reveals drivers in fungal speciation.</title>
        <authorList>
            <consortium name="DOE Joint Genome Institute"/>
            <person name="Vesth T.C."/>
            <person name="Nybo J."/>
            <person name="Theobald S."/>
            <person name="Brandl J."/>
            <person name="Frisvad J.C."/>
            <person name="Nielsen K.F."/>
            <person name="Lyhne E.K."/>
            <person name="Kogle M.E."/>
            <person name="Kuo A."/>
            <person name="Riley R."/>
            <person name="Clum A."/>
            <person name="Nolan M."/>
            <person name="Lipzen A."/>
            <person name="Salamov A."/>
            <person name="Henrissat B."/>
            <person name="Wiebenga A."/>
            <person name="De vries R.P."/>
            <person name="Grigoriev I.V."/>
            <person name="Mortensen U.H."/>
            <person name="Andersen M.R."/>
            <person name="Baker S.E."/>
        </authorList>
    </citation>
    <scope>NUCLEOTIDE SEQUENCE [LARGE SCALE GENOMIC DNA]</scope>
    <source>
        <strain evidence="6 7">CBS 101889</strain>
    </source>
</reference>
<dbReference type="SUPFAM" id="SSF57701">
    <property type="entry name" value="Zn2/Cys6 DNA-binding domain"/>
    <property type="match status" value="1"/>
</dbReference>
<accession>A0A395HFM8</accession>
<dbReference type="AlphaFoldDB" id="A0A395HFM8"/>
<dbReference type="InterPro" id="IPR036864">
    <property type="entry name" value="Zn2-C6_fun-type_DNA-bd_sf"/>
</dbReference>
<evidence type="ECO:0000313" key="6">
    <source>
        <dbReference type="EMBL" id="RAL06702.1"/>
    </source>
</evidence>
<proteinExistence type="predicted"/>
<sequence>MPLRRPYAKSHHGCGQCKQRRIKCDELHPICSPCRRKNIQFSFYGDDKPQRPPRKPEEPSYHAISGLNGGSQLPMLDLELLNHWHAATVDTLLHQESTREVLRTFVLQEALSLSFLMHILLAMSALHLSHYGLVECRQLYTEVAMTHNNTALPLYLPLLSQVTPDNCHALFAFSCFVPMFSFATHGPNIESKAQSMSGVIEVFKLIRGAAFVVSQARPWIEKGGMCGLLTVERMRGNTSIKLHATTIYSLLHELHAKQQQECDLELQQTRDPALEHATESLLSVLQLCADTDKAAVLLRWAALVKSKFLDALTQDEPISLVLLGYFGAAIDFIIDNWWMEGWGRYLVNLASDRLGTGLGQQLAWARDA</sequence>
<feature type="domain" description="Zn(2)-C6 fungal-type" evidence="5">
    <location>
        <begin position="13"/>
        <end position="43"/>
    </location>
</feature>
<evidence type="ECO:0000256" key="3">
    <source>
        <dbReference type="ARBA" id="ARBA00023163"/>
    </source>
</evidence>
<evidence type="ECO:0000259" key="5">
    <source>
        <dbReference type="PROSITE" id="PS50048"/>
    </source>
</evidence>
<evidence type="ECO:0000256" key="1">
    <source>
        <dbReference type="ARBA" id="ARBA00023015"/>
    </source>
</evidence>
<dbReference type="Proteomes" id="UP000248961">
    <property type="component" value="Unassembled WGS sequence"/>
</dbReference>
<dbReference type="Gene3D" id="4.10.240.10">
    <property type="entry name" value="Zn(2)-C6 fungal-type DNA-binding domain"/>
    <property type="match status" value="1"/>
</dbReference>
<dbReference type="InterPro" id="IPR001138">
    <property type="entry name" value="Zn2Cys6_DnaBD"/>
</dbReference>
<dbReference type="OrthoDB" id="5386330at2759"/>
<dbReference type="PROSITE" id="PS50048">
    <property type="entry name" value="ZN2_CY6_FUNGAL_2"/>
    <property type="match status" value="1"/>
</dbReference>
<dbReference type="GO" id="GO:0003677">
    <property type="term" value="F:DNA binding"/>
    <property type="evidence" value="ECO:0007669"/>
    <property type="project" value="UniProtKB-KW"/>
</dbReference>
<gene>
    <name evidence="6" type="ORF">BO97DRAFT_358199</name>
</gene>